<keyword evidence="11" id="KW-1185">Reference proteome</keyword>
<dbReference type="Gene3D" id="1.25.10.10">
    <property type="entry name" value="Leucine-rich Repeat Variant"/>
    <property type="match status" value="5"/>
</dbReference>
<comment type="caution">
    <text evidence="10">The sequence shown here is derived from an EMBL/GenBank/DDBJ whole genome shotgun (WGS) entry which is preliminary data.</text>
</comment>
<feature type="compositionally biased region" description="Polar residues" evidence="8">
    <location>
        <begin position="1259"/>
        <end position="1268"/>
    </location>
</feature>
<reference evidence="10 11" key="1">
    <citation type="journal article" date="2018" name="MBio">
        <title>Comparative Genomics Reveals the Core Gene Toolbox for the Fungus-Insect Symbiosis.</title>
        <authorList>
            <person name="Wang Y."/>
            <person name="Stata M."/>
            <person name="Wang W."/>
            <person name="Stajich J.E."/>
            <person name="White M.M."/>
            <person name="Moncalvo J.M."/>
        </authorList>
    </citation>
    <scope>NUCLEOTIDE SEQUENCE [LARGE SCALE GENOMIC DNA]</scope>
    <source>
        <strain evidence="10 11">SWE-8-4</strain>
    </source>
</reference>
<feature type="domain" description="TOG" evidence="9">
    <location>
        <begin position="273"/>
        <end position="507"/>
    </location>
</feature>
<evidence type="ECO:0000313" key="10">
    <source>
        <dbReference type="EMBL" id="PVU95336.1"/>
    </source>
</evidence>
<feature type="compositionally biased region" description="Polar residues" evidence="8">
    <location>
        <begin position="509"/>
        <end position="552"/>
    </location>
</feature>
<evidence type="ECO:0000256" key="2">
    <source>
        <dbReference type="ARBA" id="ARBA00009549"/>
    </source>
</evidence>
<dbReference type="GO" id="GO:0046785">
    <property type="term" value="P:microtubule polymerization"/>
    <property type="evidence" value="ECO:0007669"/>
    <property type="project" value="InterPro"/>
</dbReference>
<dbReference type="OrthoDB" id="205662at2759"/>
<evidence type="ECO:0000256" key="3">
    <source>
        <dbReference type="ARBA" id="ARBA00022490"/>
    </source>
</evidence>
<dbReference type="Pfam" id="PF21041">
    <property type="entry name" value="XMAP215_CLASP_TOG"/>
    <property type="match status" value="2"/>
</dbReference>
<evidence type="ECO:0000256" key="5">
    <source>
        <dbReference type="ARBA" id="ARBA00022701"/>
    </source>
</evidence>
<dbReference type="InterPro" id="IPR045110">
    <property type="entry name" value="XMAP215"/>
</dbReference>
<dbReference type="SMART" id="SM01349">
    <property type="entry name" value="TOG"/>
    <property type="match status" value="5"/>
</dbReference>
<evidence type="ECO:0000256" key="7">
    <source>
        <dbReference type="ARBA" id="ARBA00023212"/>
    </source>
</evidence>
<dbReference type="GO" id="GO:0005881">
    <property type="term" value="C:cytoplasmic microtubule"/>
    <property type="evidence" value="ECO:0007669"/>
    <property type="project" value="UniProtKB-ARBA"/>
</dbReference>
<evidence type="ECO:0000256" key="8">
    <source>
        <dbReference type="SAM" id="MobiDB-lite"/>
    </source>
</evidence>
<feature type="domain" description="TOG" evidence="9">
    <location>
        <begin position="918"/>
        <end position="1161"/>
    </location>
</feature>
<comment type="similarity">
    <text evidence="2">Belongs to the CLASP family.</text>
</comment>
<dbReference type="GO" id="GO:1990571">
    <property type="term" value="P:meiotic centromere clustering"/>
    <property type="evidence" value="ECO:0007669"/>
    <property type="project" value="UniProtKB-ARBA"/>
</dbReference>
<feature type="compositionally biased region" description="Low complexity" evidence="8">
    <location>
        <begin position="1210"/>
        <end position="1245"/>
    </location>
</feature>
<protein>
    <recommendedName>
        <fullName evidence="9">TOG domain-containing protein</fullName>
    </recommendedName>
</protein>
<feature type="region of interest" description="Disordered" evidence="8">
    <location>
        <begin position="509"/>
        <end position="611"/>
    </location>
</feature>
<dbReference type="GO" id="GO:0000022">
    <property type="term" value="P:mitotic spindle elongation"/>
    <property type="evidence" value="ECO:0007669"/>
    <property type="project" value="UniProtKB-ARBA"/>
</dbReference>
<feature type="domain" description="TOG" evidence="9">
    <location>
        <begin position="1"/>
        <end position="229"/>
    </location>
</feature>
<dbReference type="SUPFAM" id="SSF48371">
    <property type="entry name" value="ARM repeat"/>
    <property type="match status" value="2"/>
</dbReference>
<dbReference type="GO" id="GO:0030951">
    <property type="term" value="P:establishment or maintenance of microtubule cytoskeleton polarity"/>
    <property type="evidence" value="ECO:0007669"/>
    <property type="project" value="InterPro"/>
</dbReference>
<dbReference type="Proteomes" id="UP000245383">
    <property type="component" value="Unassembled WGS sequence"/>
</dbReference>
<keyword evidence="7" id="KW-0206">Cytoskeleton</keyword>
<gene>
    <name evidence="10" type="ORF">BB561_001873</name>
</gene>
<evidence type="ECO:0000256" key="6">
    <source>
        <dbReference type="ARBA" id="ARBA00022776"/>
    </source>
</evidence>
<feature type="compositionally biased region" description="Basic and acidic residues" evidence="8">
    <location>
        <begin position="553"/>
        <end position="566"/>
    </location>
</feature>
<dbReference type="STRING" id="133385.A0A2T9YSQ4"/>
<feature type="compositionally biased region" description="Low complexity" evidence="8">
    <location>
        <begin position="888"/>
        <end position="909"/>
    </location>
</feature>
<keyword evidence="4" id="KW-0132">Cell division</keyword>
<feature type="domain" description="TOG" evidence="9">
    <location>
        <begin position="643"/>
        <end position="880"/>
    </location>
</feature>
<feature type="domain" description="TOG" evidence="9">
    <location>
        <begin position="1369"/>
        <end position="1631"/>
    </location>
</feature>
<keyword evidence="6" id="KW-0498">Mitosis</keyword>
<dbReference type="GO" id="GO:0051301">
    <property type="term" value="P:cell division"/>
    <property type="evidence" value="ECO:0007669"/>
    <property type="project" value="UniProtKB-KW"/>
</dbReference>
<dbReference type="InterPro" id="IPR048491">
    <property type="entry name" value="XMAP215_CLASP_TOG"/>
</dbReference>
<accession>A0A2T9YSQ4</accession>
<proteinExistence type="inferred from homology"/>
<feature type="compositionally biased region" description="Polar residues" evidence="8">
    <location>
        <begin position="1664"/>
        <end position="1698"/>
    </location>
</feature>
<feature type="compositionally biased region" description="Basic and acidic residues" evidence="8">
    <location>
        <begin position="1699"/>
        <end position="1708"/>
    </location>
</feature>
<dbReference type="InterPro" id="IPR011989">
    <property type="entry name" value="ARM-like"/>
</dbReference>
<feature type="compositionally biased region" description="Polar residues" evidence="8">
    <location>
        <begin position="569"/>
        <end position="607"/>
    </location>
</feature>
<dbReference type="EMBL" id="MBFR01000059">
    <property type="protein sequence ID" value="PVU95336.1"/>
    <property type="molecule type" value="Genomic_DNA"/>
</dbReference>
<dbReference type="GO" id="GO:0099070">
    <property type="term" value="C:static microtubule bundle"/>
    <property type="evidence" value="ECO:0007669"/>
    <property type="project" value="UniProtKB-ARBA"/>
</dbReference>
<evidence type="ECO:0000256" key="4">
    <source>
        <dbReference type="ARBA" id="ARBA00022618"/>
    </source>
</evidence>
<dbReference type="InterPro" id="IPR016024">
    <property type="entry name" value="ARM-type_fold"/>
</dbReference>
<comment type="subcellular location">
    <subcellularLocation>
        <location evidence="1">Cytoplasm</location>
        <location evidence="1">Cytoskeleton</location>
        <location evidence="1">Spindle</location>
    </subcellularLocation>
</comment>
<feature type="compositionally biased region" description="Polar residues" evidence="8">
    <location>
        <begin position="1184"/>
        <end position="1209"/>
    </location>
</feature>
<evidence type="ECO:0000313" key="11">
    <source>
        <dbReference type="Proteomes" id="UP000245383"/>
    </source>
</evidence>
<evidence type="ECO:0000256" key="1">
    <source>
        <dbReference type="ARBA" id="ARBA00004186"/>
    </source>
</evidence>
<name>A0A2T9YSQ4_9FUNG</name>
<dbReference type="Pfam" id="PF12348">
    <property type="entry name" value="CLASP_N"/>
    <property type="match status" value="1"/>
</dbReference>
<feature type="compositionally biased region" description="Polar residues" evidence="8">
    <location>
        <begin position="1628"/>
        <end position="1644"/>
    </location>
</feature>
<dbReference type="GO" id="GO:0051010">
    <property type="term" value="F:microtubule plus-end binding"/>
    <property type="evidence" value="ECO:0007669"/>
    <property type="project" value="InterPro"/>
</dbReference>
<dbReference type="GO" id="GO:0044732">
    <property type="term" value="C:mitotic spindle pole body"/>
    <property type="evidence" value="ECO:0007669"/>
    <property type="project" value="UniProtKB-ARBA"/>
</dbReference>
<feature type="region of interest" description="Disordered" evidence="8">
    <location>
        <begin position="875"/>
        <end position="917"/>
    </location>
</feature>
<keyword evidence="3" id="KW-0963">Cytoplasm</keyword>
<feature type="region of interest" description="Disordered" evidence="8">
    <location>
        <begin position="1624"/>
        <end position="1708"/>
    </location>
</feature>
<feature type="compositionally biased region" description="Polar residues" evidence="8">
    <location>
        <begin position="1297"/>
        <end position="1323"/>
    </location>
</feature>
<dbReference type="InterPro" id="IPR034085">
    <property type="entry name" value="TOG"/>
</dbReference>
<dbReference type="PANTHER" id="PTHR12609">
    <property type="entry name" value="MICROTUBULE ASSOCIATED PROTEIN XMAP215"/>
    <property type="match status" value="1"/>
</dbReference>
<feature type="region of interest" description="Disordered" evidence="8">
    <location>
        <begin position="1184"/>
        <end position="1323"/>
    </location>
</feature>
<dbReference type="GO" id="GO:0061863">
    <property type="term" value="F:microtubule plus end polymerase"/>
    <property type="evidence" value="ECO:0007669"/>
    <property type="project" value="InterPro"/>
</dbReference>
<organism evidence="10 11">
    <name type="scientific">Smittium simulii</name>
    <dbReference type="NCBI Taxonomy" id="133385"/>
    <lineage>
        <taxon>Eukaryota</taxon>
        <taxon>Fungi</taxon>
        <taxon>Fungi incertae sedis</taxon>
        <taxon>Zoopagomycota</taxon>
        <taxon>Kickxellomycotina</taxon>
        <taxon>Harpellomycetes</taxon>
        <taxon>Harpellales</taxon>
        <taxon>Legeriomycetaceae</taxon>
        <taxon>Smittium</taxon>
    </lineage>
</organism>
<evidence type="ECO:0000259" key="9">
    <source>
        <dbReference type="SMART" id="SM01349"/>
    </source>
</evidence>
<sequence>MSEQSTDYSSIPLIDRISHKIWKVRLQAYDELTKELAIADPNSQQTLFSTYESILNKIVTDSNVAAQESGIAAVIKWIENSPFPTNPRQAIISGVSEKCLGSTRAGIKNKTNELLLLYCEIDSPAPVVDLLLSGFELKQPKFAAANVQAVREIIENFGAKNINLKPLLSQVIKPLGNRDNNVRTEAKKLVIELYKWIRAALNPMLTKLDPVLQRDLESEFAKVASEKPSALRLLRSEMIHQSAPEDIDVEMHEQDESVEPSVVADQQDIDPYDLADPIDIFPKLNSDLIKNICSSKWKERKESLESILQLVDTIRLLDGPYSELVAALASRISDTNILVATLAANIIEKMALGLRTSFASYQGTVTKPLFERFKEKKATVVMALHSALNAVFKSVALNISNFLPDITASTSHKNPQVRSESIKFFTFCLKTITAPPSKSEIKHYISIVKSAENDSDPNVRESSYEFLGTLMKAVGEPVFLPFVDGMEKSKESKMKEYFLKASVSITAPKQKISSSSMQASKPTNDHNSNFRTNKNPKPLSHNISEQSNASKSNLDHKKLATNEIKRSSKLPNKSILNSNSDSLVGLSTKSEPRLNSDSLSNSKSIPISRSDSVSLSTSLPTIIENTANSKYSNPPADDIPVYKFSSSDNIDDKVLEFVNKEIITSLQSSLWKDRLNGINSLTELLANTESFAFDLEPELLVRQFSKKPGWKESNFQVNAGVYNIIKWMAQNCSKFNSGAAALCIPNIVEKLGDIKLKEPASSTLVSIVERLGLRFVLIVAIEPMSKQKSPKVLADSIVWLNQALIDFGSERLSLRPLIDFVIQTGLSSNNAQVRSKSITLIGTLRRFVGPSINSLITNVNNQLMQLIEAEFSKVESMPPPAPTRTQPSLNNSSSNKSLNVSSSASKKSNQTNDDDLDELFPRVDLSSKLGSAIIKKLGDGNWKIRKEALDFINLQLVQSNKRIQPTISFDFLNAVKGRLADSNKNLVSVALGILALIAESMGPSFEKYLRIVGVPTMQTLSDKKPIVRLSATKTLDFYFQNDITSADILISLAPTALANDSPELRKDLLAWIIKILNQVDQLDDQNIEEKIPNISSLLSACFACLQDRNSEIRKHSTSIVNYIIKAIGYSEVRSQCAVQLKGSALQSVLAIVESLQPTQRSTNLNAENPKKVLTAAELIGGNQIKKSNSSTVPTNQIQKPPSNIKNLNPRSSNLRSQDSRSSYISKQSQSPSPSLPLSTSPSSYSVDTFNNSDFKKNEASQPPSSSLGMQRRPVAVRKRVVTGSAARAESPRLRPVSQLSVSSTQNSNTSASPDFMRNSKQSLSSERNIPAPILMGDLKQKEMRFRKDYNVSNSLKWSFSEAPRLELSNYLFDQMSPFFNSELMSQLYSTSHYRDRDYLIGLSTLDDFIAIPNIYSERYSLSSEQHLNLIVYNSDLILKYISIRLYDTQTTLVNKSIELLEHLLKYFENIKQQISEYEMQIIVPHLINRLGDTKEAIRSRVRPLLLANIASMCHPSKIIDIAVELGLKNPKTARVRQESSDLINNLTNKYSENLGFSSILFNPAKVISAVAQMISDRDASVRTSALNCLVTFSRYLPNGSQEMMKMIGSLQDKERAMLEEKLKRSDISNKSQFNPVSHKLSPSPSILKKGPLLQQHSKLRPVSQMPSSQPKTPLSSRSRVQSMSPYQFSTPKAFTKSTPIDDSKDLKSGEQNLNNQFIQNIGLPTFSTTVNQETFDKSTLPKFSTKDFFEKRAYSTNLNVDLSVVEFELMDIISYMGNNDQELSQNQIDKLMDGILKLCNNTNSKEHKIVLDKINEIISSIAYNLKIVFEHKDNNRIQNDFLFDSLSNNLLKIIEYVLSDNVWSLNLNNSCLQKLFFQLVYAMTKLNPDEESLAKLLNSLISDIIRGCRLSSVTFATVNSFMQLNINALKQPIVTNEQRTIKKMVELTKRVLVKFEKKIAYDISDYDEKIYLNSRFIESSGIKALNLYNIFETIDTFFETIPEREWLIRQDTNNFYFGDEPKKVIKSILSSLITNLNDNSWLFIGDVIIKLIEKNGIDFYLKEFEVPLDISFEHKLVQLKSGLPHLSQNSVVIDTIHQYIGVFPDEDKWKIISEYVKNNYNKDTEKQTPVDSINAKFERDLLVSPNLNKYTVTDINFENEKMKTLKTNNLSFEKTYDNNSEYHSIESRRVSRYQDFKDLGGYTMGKTEIRSPMGFSSSTNTYTGNILNNRESVFDVAKFPIGHKLRNSQISIKLDTVDNNGLRNKETLYGNDTKQAPESLTSKVQGSDYKAEFIAKKSNFLSKTSNLTFDENLKALKSRLDKMRKERLG</sequence>
<keyword evidence="5" id="KW-0493">Microtubule</keyword>
<dbReference type="GO" id="GO:1990498">
    <property type="term" value="C:mitotic spindle microtubule"/>
    <property type="evidence" value="ECO:0007669"/>
    <property type="project" value="UniProtKB-ARBA"/>
</dbReference>
<dbReference type="GO" id="GO:0051315">
    <property type="term" value="P:attachment of mitotic spindle microtubules to kinetochore"/>
    <property type="evidence" value="ECO:0007669"/>
    <property type="project" value="UniProtKB-ARBA"/>
</dbReference>
<keyword evidence="6" id="KW-0131">Cell cycle</keyword>
<dbReference type="InterPro" id="IPR024395">
    <property type="entry name" value="CLASP_N_dom"/>
</dbReference>
<dbReference type="FunFam" id="1.25.10.10:FF:000019">
    <property type="entry name" value="Cytoskeleton-associated protein 5"/>
    <property type="match status" value="1"/>
</dbReference>